<reference evidence="1 2" key="1">
    <citation type="journal article" date="2015" name="Genome Biol. Evol.">
        <title>Phylogenomic analyses indicate that early fungi evolved digesting cell walls of algal ancestors of land plants.</title>
        <authorList>
            <person name="Chang Y."/>
            <person name="Wang S."/>
            <person name="Sekimoto S."/>
            <person name="Aerts A.L."/>
            <person name="Choi C."/>
            <person name="Clum A."/>
            <person name="LaButti K.M."/>
            <person name="Lindquist E.A."/>
            <person name="Yee Ngan C."/>
            <person name="Ohm R.A."/>
            <person name="Salamov A.A."/>
            <person name="Grigoriev I.V."/>
            <person name="Spatafora J.W."/>
            <person name="Berbee M.L."/>
        </authorList>
    </citation>
    <scope>NUCLEOTIDE SEQUENCE [LARGE SCALE GENOMIC DNA]</scope>
    <source>
        <strain evidence="1 2">NRRL 28638</strain>
    </source>
</reference>
<proteinExistence type="predicted"/>
<protein>
    <submittedName>
        <fullName evidence="1">Uncharacterized protein</fullName>
    </submittedName>
</protein>
<sequence length="65" mass="7424">MGISSCSLKFAIDTMFLRIEIPLSLPVLEVSLLFELPTFRKAQSNIPDTGCAIFILYFLWREVDL</sequence>
<dbReference type="Proteomes" id="UP000070444">
    <property type="component" value="Unassembled WGS sequence"/>
</dbReference>
<gene>
    <name evidence="1" type="ORF">CONCODRAFT_11886</name>
</gene>
<organism evidence="1 2">
    <name type="scientific">Conidiobolus coronatus (strain ATCC 28846 / CBS 209.66 / NRRL 28638)</name>
    <name type="common">Delacroixia coronata</name>
    <dbReference type="NCBI Taxonomy" id="796925"/>
    <lineage>
        <taxon>Eukaryota</taxon>
        <taxon>Fungi</taxon>
        <taxon>Fungi incertae sedis</taxon>
        <taxon>Zoopagomycota</taxon>
        <taxon>Entomophthoromycotina</taxon>
        <taxon>Entomophthoromycetes</taxon>
        <taxon>Entomophthorales</taxon>
        <taxon>Ancylistaceae</taxon>
        <taxon>Conidiobolus</taxon>
    </lineage>
</organism>
<name>A0A137NUB5_CONC2</name>
<accession>A0A137NUB5</accession>
<dbReference type="EMBL" id="KQ964742">
    <property type="protein sequence ID" value="KXN66312.1"/>
    <property type="molecule type" value="Genomic_DNA"/>
</dbReference>
<evidence type="ECO:0000313" key="2">
    <source>
        <dbReference type="Proteomes" id="UP000070444"/>
    </source>
</evidence>
<keyword evidence="2" id="KW-1185">Reference proteome</keyword>
<evidence type="ECO:0000313" key="1">
    <source>
        <dbReference type="EMBL" id="KXN66312.1"/>
    </source>
</evidence>
<dbReference type="AlphaFoldDB" id="A0A137NUB5"/>